<dbReference type="RefSeq" id="WP_006431790.1">
    <property type="nucleotide sequence ID" value="NZ_AOID01000038.1"/>
</dbReference>
<dbReference type="Proteomes" id="UP000011632">
    <property type="component" value="Unassembled WGS sequence"/>
</dbReference>
<sequence>MVSPTFSEFQFTYGLTRELEGPRPGTGLIDLPRIPTQNQEAELPADMVSSLRRGDARLAPLFIQYKRAEKMVRSNAGQWAKLENRGINLSEGYFRFRPYLGENEQHNKLVELGQHQPLVFYVAPMFIDHDEYREYAANEELYDHAAFIQCANLQRITDEDHYITYTSMANRGVMCSEPMTFPVRTK</sequence>
<dbReference type="AlphaFoldDB" id="L9XX39"/>
<accession>L9XX39</accession>
<protein>
    <submittedName>
        <fullName evidence="1">Uncharacterized protein</fullName>
    </submittedName>
</protein>
<proteinExistence type="predicted"/>
<evidence type="ECO:0000313" key="1">
    <source>
        <dbReference type="EMBL" id="ELY66057.1"/>
    </source>
</evidence>
<feature type="non-terminal residue" evidence="1">
    <location>
        <position position="186"/>
    </location>
</feature>
<reference evidence="1 2" key="1">
    <citation type="journal article" date="2014" name="PLoS Genet.">
        <title>Phylogenetically driven sequencing of extremely halophilic archaea reveals strategies for static and dynamic osmo-response.</title>
        <authorList>
            <person name="Becker E.A."/>
            <person name="Seitzer P.M."/>
            <person name="Tritt A."/>
            <person name="Larsen D."/>
            <person name="Krusor M."/>
            <person name="Yao A.I."/>
            <person name="Wu D."/>
            <person name="Madern D."/>
            <person name="Eisen J.A."/>
            <person name="Darling A.E."/>
            <person name="Facciotti M.T."/>
        </authorList>
    </citation>
    <scope>NUCLEOTIDE SEQUENCE [LARGE SCALE GENOMIC DNA]</scope>
    <source>
        <strain evidence="1 2">JCM 10478</strain>
    </source>
</reference>
<keyword evidence="2" id="KW-1185">Reference proteome</keyword>
<organism evidence="1 2">
    <name type="scientific">Natrinema versiforme JCM 10478</name>
    <dbReference type="NCBI Taxonomy" id="1227496"/>
    <lineage>
        <taxon>Archaea</taxon>
        <taxon>Methanobacteriati</taxon>
        <taxon>Methanobacteriota</taxon>
        <taxon>Stenosarchaea group</taxon>
        <taxon>Halobacteria</taxon>
        <taxon>Halobacteriales</taxon>
        <taxon>Natrialbaceae</taxon>
        <taxon>Natrinema</taxon>
    </lineage>
</organism>
<gene>
    <name evidence="1" type="ORF">C489_13508</name>
</gene>
<comment type="caution">
    <text evidence="1">The sequence shown here is derived from an EMBL/GenBank/DDBJ whole genome shotgun (WGS) entry which is preliminary data.</text>
</comment>
<evidence type="ECO:0000313" key="2">
    <source>
        <dbReference type="Proteomes" id="UP000011632"/>
    </source>
</evidence>
<dbReference type="EMBL" id="AOID01000038">
    <property type="protein sequence ID" value="ELY66057.1"/>
    <property type="molecule type" value="Genomic_DNA"/>
</dbReference>
<name>L9XX39_9EURY</name>